<reference evidence="3" key="1">
    <citation type="journal article" date="2019" name="Int. J. Syst. Evol. Microbiol.">
        <title>The Global Catalogue of Microorganisms (GCM) 10K type strain sequencing project: providing services to taxonomists for standard genome sequencing and annotation.</title>
        <authorList>
            <consortium name="The Broad Institute Genomics Platform"/>
            <consortium name="The Broad Institute Genome Sequencing Center for Infectious Disease"/>
            <person name="Wu L."/>
            <person name="Ma J."/>
        </authorList>
    </citation>
    <scope>NUCLEOTIDE SEQUENCE [LARGE SCALE GENOMIC DNA]</scope>
    <source>
        <strain evidence="3">KCTC 33842</strain>
    </source>
</reference>
<name>A0ABW5P4J3_9DEIO</name>
<organism evidence="2 3">
    <name type="scientific">Deinococcus taklimakanensis</name>
    <dbReference type="NCBI Taxonomy" id="536443"/>
    <lineage>
        <taxon>Bacteria</taxon>
        <taxon>Thermotogati</taxon>
        <taxon>Deinococcota</taxon>
        <taxon>Deinococci</taxon>
        <taxon>Deinococcales</taxon>
        <taxon>Deinococcaceae</taxon>
        <taxon>Deinococcus</taxon>
    </lineage>
</organism>
<evidence type="ECO:0000313" key="2">
    <source>
        <dbReference type="EMBL" id="MFD2609910.1"/>
    </source>
</evidence>
<dbReference type="EMBL" id="JBHUMK010000048">
    <property type="protein sequence ID" value="MFD2609910.1"/>
    <property type="molecule type" value="Genomic_DNA"/>
</dbReference>
<proteinExistence type="predicted"/>
<evidence type="ECO:0000313" key="3">
    <source>
        <dbReference type="Proteomes" id="UP001597475"/>
    </source>
</evidence>
<evidence type="ECO:0000256" key="1">
    <source>
        <dbReference type="SAM" id="MobiDB-lite"/>
    </source>
</evidence>
<accession>A0ABW5P4J3</accession>
<dbReference type="Proteomes" id="UP001597475">
    <property type="component" value="Unassembled WGS sequence"/>
</dbReference>
<protein>
    <submittedName>
        <fullName evidence="2">Uncharacterized protein</fullName>
    </submittedName>
</protein>
<dbReference type="RefSeq" id="WP_386845646.1">
    <property type="nucleotide sequence ID" value="NZ_JBHUMK010000048.1"/>
</dbReference>
<feature type="compositionally biased region" description="Polar residues" evidence="1">
    <location>
        <begin position="7"/>
        <end position="17"/>
    </location>
</feature>
<feature type="region of interest" description="Disordered" evidence="1">
    <location>
        <begin position="1"/>
        <end position="61"/>
    </location>
</feature>
<comment type="caution">
    <text evidence="2">The sequence shown here is derived from an EMBL/GenBank/DDBJ whole genome shotgun (WGS) entry which is preliminary data.</text>
</comment>
<gene>
    <name evidence="2" type="ORF">ACFSR9_10765</name>
</gene>
<feature type="compositionally biased region" description="Basic and acidic residues" evidence="1">
    <location>
        <begin position="43"/>
        <end position="52"/>
    </location>
</feature>
<keyword evidence="3" id="KW-1185">Reference proteome</keyword>
<sequence>MTKETRTGQPTDASQTEVIEEGMQGADGNMDANGLNPGTQGTDKLEELKDNLSDLSGDQTK</sequence>